<comment type="similarity">
    <text evidence="2">Belongs to the acyltransferase 3 family.</text>
</comment>
<evidence type="ECO:0000256" key="3">
    <source>
        <dbReference type="ARBA" id="ARBA00022475"/>
    </source>
</evidence>
<keyword evidence="10" id="KW-0012">Acyltransferase</keyword>
<dbReference type="InterPro" id="IPR002656">
    <property type="entry name" value="Acyl_transf_3_dom"/>
</dbReference>
<evidence type="ECO:0000256" key="4">
    <source>
        <dbReference type="ARBA" id="ARBA00022692"/>
    </source>
</evidence>
<feature type="transmembrane region" description="Helical" evidence="8">
    <location>
        <begin position="259"/>
        <end position="278"/>
    </location>
</feature>
<sequence length="426" mass="48913">MEKKQKAAAEKETAKKAADTKDKKPKDTGKEVKAAEAAAPAAPAVPMKPYFAGIDIVKILAVILVISVHFFLYNGFYYTPLTNTSAVGPIAMRWFAYTCVPLFMISTGYLMKNKTFSAKYYTGIIKIIVIYLVISVICLKFKQDIQHYEFKNWDIFKGFLEYSNAQYGWYINYYIALFLAIPFINLAFNGCKNNKQKFIMTLTVFAFTIFARSFFLGFDRDTQIKALPDYLNGAWPLAYYYVGAFIRDCPPKRNIRNKLIIFACFCASLGFLTWSTYKQSVADVENEQHFLSWHFNDYGTYPVFLVAVCIFLLLFDITTKNKGVKFVLRQLSGVTLATYLISYIFDNMFYNSWQKDMNSERHIGFNEKYAEVGERLGHWYEVVPKIFICSLISAIVIHKLYDLCVFLLKKGVEAAKAEKEATAVEK</sequence>
<dbReference type="GO" id="GO:0009246">
    <property type="term" value="P:enterobacterial common antigen biosynthetic process"/>
    <property type="evidence" value="ECO:0007669"/>
    <property type="project" value="TreeGrafter"/>
</dbReference>
<evidence type="ECO:0000313" key="11">
    <source>
        <dbReference type="Proteomes" id="UP000245720"/>
    </source>
</evidence>
<keyword evidence="10" id="KW-0808">Transferase</keyword>
<dbReference type="Pfam" id="PF01757">
    <property type="entry name" value="Acyl_transf_3"/>
    <property type="match status" value="1"/>
</dbReference>
<feature type="transmembrane region" description="Helical" evidence="8">
    <location>
        <begin position="382"/>
        <end position="401"/>
    </location>
</feature>
<feature type="domain" description="Acyltransferase 3" evidence="9">
    <location>
        <begin position="52"/>
        <end position="355"/>
    </location>
</feature>
<dbReference type="Proteomes" id="UP000245720">
    <property type="component" value="Unassembled WGS sequence"/>
</dbReference>
<dbReference type="PANTHER" id="PTHR40074:SF2">
    <property type="entry name" value="O-ACETYLTRANSFERASE WECH"/>
    <property type="match status" value="1"/>
</dbReference>
<dbReference type="EMBL" id="QGDI01000004">
    <property type="protein sequence ID" value="PWJ13544.1"/>
    <property type="molecule type" value="Genomic_DNA"/>
</dbReference>
<feature type="transmembrane region" description="Helical" evidence="8">
    <location>
        <begin position="56"/>
        <end position="74"/>
    </location>
</feature>
<feature type="region of interest" description="Disordered" evidence="7">
    <location>
        <begin position="1"/>
        <end position="34"/>
    </location>
</feature>
<dbReference type="PANTHER" id="PTHR40074">
    <property type="entry name" value="O-ACETYLTRANSFERASE WECH"/>
    <property type="match status" value="1"/>
</dbReference>
<comment type="subcellular location">
    <subcellularLocation>
        <location evidence="1">Cell membrane</location>
        <topology evidence="1">Multi-pass membrane protein</topology>
    </subcellularLocation>
</comment>
<feature type="transmembrane region" description="Helical" evidence="8">
    <location>
        <begin position="94"/>
        <end position="111"/>
    </location>
</feature>
<evidence type="ECO:0000256" key="5">
    <source>
        <dbReference type="ARBA" id="ARBA00022989"/>
    </source>
</evidence>
<evidence type="ECO:0000256" key="2">
    <source>
        <dbReference type="ARBA" id="ARBA00007400"/>
    </source>
</evidence>
<accession>A0A315Y0S7</accession>
<keyword evidence="3" id="KW-1003">Cell membrane</keyword>
<dbReference type="AlphaFoldDB" id="A0A315Y0S7"/>
<evidence type="ECO:0000313" key="10">
    <source>
        <dbReference type="EMBL" id="PWJ13544.1"/>
    </source>
</evidence>
<evidence type="ECO:0000256" key="1">
    <source>
        <dbReference type="ARBA" id="ARBA00004651"/>
    </source>
</evidence>
<evidence type="ECO:0000256" key="8">
    <source>
        <dbReference type="SAM" id="Phobius"/>
    </source>
</evidence>
<protein>
    <submittedName>
        <fullName evidence="10">Surface polysaccharide O-acyltransferase-like enzyme</fullName>
    </submittedName>
</protein>
<evidence type="ECO:0000256" key="7">
    <source>
        <dbReference type="SAM" id="MobiDB-lite"/>
    </source>
</evidence>
<keyword evidence="4 8" id="KW-0812">Transmembrane</keyword>
<proteinExistence type="inferred from homology"/>
<dbReference type="GO" id="GO:0016413">
    <property type="term" value="F:O-acetyltransferase activity"/>
    <property type="evidence" value="ECO:0007669"/>
    <property type="project" value="TreeGrafter"/>
</dbReference>
<feature type="transmembrane region" description="Helical" evidence="8">
    <location>
        <begin position="198"/>
        <end position="218"/>
    </location>
</feature>
<dbReference type="RefSeq" id="WP_173386794.1">
    <property type="nucleotide sequence ID" value="NZ_CACYST010000262.1"/>
</dbReference>
<name>A0A315Y0S7_RUMFL</name>
<feature type="transmembrane region" description="Helical" evidence="8">
    <location>
        <begin position="167"/>
        <end position="186"/>
    </location>
</feature>
<feature type="transmembrane region" description="Helical" evidence="8">
    <location>
        <begin position="230"/>
        <end position="247"/>
    </location>
</feature>
<evidence type="ECO:0000256" key="6">
    <source>
        <dbReference type="ARBA" id="ARBA00023136"/>
    </source>
</evidence>
<evidence type="ECO:0000259" key="9">
    <source>
        <dbReference type="Pfam" id="PF01757"/>
    </source>
</evidence>
<keyword evidence="6 8" id="KW-0472">Membrane</keyword>
<keyword evidence="5 8" id="KW-1133">Transmembrane helix</keyword>
<comment type="caution">
    <text evidence="10">The sequence shown here is derived from an EMBL/GenBank/DDBJ whole genome shotgun (WGS) entry which is preliminary data.</text>
</comment>
<organism evidence="10 11">
    <name type="scientific">Ruminococcus flavefaciens</name>
    <dbReference type="NCBI Taxonomy" id="1265"/>
    <lineage>
        <taxon>Bacteria</taxon>
        <taxon>Bacillati</taxon>
        <taxon>Bacillota</taxon>
        <taxon>Clostridia</taxon>
        <taxon>Eubacteriales</taxon>
        <taxon>Oscillospiraceae</taxon>
        <taxon>Ruminococcus</taxon>
    </lineage>
</organism>
<dbReference type="GO" id="GO:0005886">
    <property type="term" value="C:plasma membrane"/>
    <property type="evidence" value="ECO:0007669"/>
    <property type="project" value="UniProtKB-SubCell"/>
</dbReference>
<feature type="transmembrane region" description="Helical" evidence="8">
    <location>
        <begin position="123"/>
        <end position="142"/>
    </location>
</feature>
<feature type="transmembrane region" description="Helical" evidence="8">
    <location>
        <begin position="327"/>
        <end position="345"/>
    </location>
</feature>
<reference evidence="10 11" key="1">
    <citation type="submission" date="2018-05" db="EMBL/GenBank/DDBJ databases">
        <title>The Hungate 1000. A catalogue of reference genomes from the rumen microbiome.</title>
        <authorList>
            <person name="Kelly W."/>
        </authorList>
    </citation>
    <scope>NUCLEOTIDE SEQUENCE [LARGE SCALE GENOMIC DNA]</scope>
    <source>
        <strain evidence="10 11">SAb67</strain>
    </source>
</reference>
<feature type="transmembrane region" description="Helical" evidence="8">
    <location>
        <begin position="298"/>
        <end position="315"/>
    </location>
</feature>
<gene>
    <name evidence="10" type="ORF">IE37_01352</name>
</gene>